<accession>A0AAV1HTN1</accession>
<comment type="caution">
    <text evidence="2">The sequence shown here is derived from an EMBL/GenBank/DDBJ whole genome shotgun (WGS) entry which is preliminary data.</text>
</comment>
<organism evidence="2 3">
    <name type="scientific">Coccomyxa viridis</name>
    <dbReference type="NCBI Taxonomy" id="1274662"/>
    <lineage>
        <taxon>Eukaryota</taxon>
        <taxon>Viridiplantae</taxon>
        <taxon>Chlorophyta</taxon>
        <taxon>core chlorophytes</taxon>
        <taxon>Trebouxiophyceae</taxon>
        <taxon>Trebouxiophyceae incertae sedis</taxon>
        <taxon>Coccomyxaceae</taxon>
        <taxon>Coccomyxa</taxon>
    </lineage>
</organism>
<evidence type="ECO:0000313" key="2">
    <source>
        <dbReference type="EMBL" id="CAK0738447.1"/>
    </source>
</evidence>
<reference evidence="2 3" key="1">
    <citation type="submission" date="2023-10" db="EMBL/GenBank/DDBJ databases">
        <authorList>
            <person name="Maclean D."/>
            <person name="Macfadyen A."/>
        </authorList>
    </citation>
    <scope>NUCLEOTIDE SEQUENCE [LARGE SCALE GENOMIC DNA]</scope>
</reference>
<name>A0AAV1HTN1_9CHLO</name>
<evidence type="ECO:0000256" key="1">
    <source>
        <dbReference type="SAM" id="Phobius"/>
    </source>
</evidence>
<dbReference type="Proteomes" id="UP001314263">
    <property type="component" value="Unassembled WGS sequence"/>
</dbReference>
<dbReference type="PANTHER" id="PTHR35128:SF1">
    <property type="entry name" value="SECRETION-REGULATING GUANINE NUCLEOTIDE EXCHANGE FACTOR"/>
    <property type="match status" value="1"/>
</dbReference>
<keyword evidence="1" id="KW-1133">Transmembrane helix</keyword>
<keyword evidence="3" id="KW-1185">Reference proteome</keyword>
<protein>
    <submittedName>
        <fullName evidence="2">Uncharacterized protein</fullName>
    </submittedName>
</protein>
<gene>
    <name evidence="2" type="ORF">CVIRNUC_001044</name>
</gene>
<proteinExistence type="predicted"/>
<dbReference type="SUPFAM" id="SSF53474">
    <property type="entry name" value="alpha/beta-Hydrolases"/>
    <property type="match status" value="1"/>
</dbReference>
<sequence length="456" mass="48699">MPGSSCNPCGQYSPGAAAAFALLCALLLVTVQMLGDRNWLAAKIGSGAAVDKLKLHPHGAMAAFGVQDVHAASHWGGLPAAETPEGARSAAAAPAPAAAGLAGLAEKLLGPAKVMNGSLPAAFREDVKGVEVVITRPHGEPKAVVLLFHGCQHSAVDWGYPSPTCSSCLGLPEEVRIVRMVTKAEYAAVAFSSTDKQNRCWDAQWLEQSVDLSAVREAWAVLAARENWEKLPKYALGVSSGASMVLLLALRMQLDGIVPQIMSLPPHMLEGTPSDPVSGKSWGYPPTYFMHMALDHATAQRVSADIAAIKSKQGAWVTEKLLRPRPVTAELLAERIEGVDAAMGAAIVRALSSEGLLNATGFLVEDPRQSVARWQDTLKGVPGLKAIDSLQPEKSPVSEELNLAWARHEIISDHVDEVLEWLDARRRDGSAKLLPQVKPRRRQRLLGRGVGHEAML</sequence>
<feature type="transmembrane region" description="Helical" evidence="1">
    <location>
        <begin position="12"/>
        <end position="34"/>
    </location>
</feature>
<dbReference type="InterPro" id="IPR029058">
    <property type="entry name" value="AB_hydrolase_fold"/>
</dbReference>
<dbReference type="PANTHER" id="PTHR35128">
    <property type="entry name" value="SECRETION-REGULATING GUANINE NUCLEOTIDE EXCHANGE FACTOR"/>
    <property type="match status" value="1"/>
</dbReference>
<dbReference type="Gene3D" id="3.40.50.1820">
    <property type="entry name" value="alpha/beta hydrolase"/>
    <property type="match status" value="1"/>
</dbReference>
<dbReference type="AlphaFoldDB" id="A0AAV1HTN1"/>
<evidence type="ECO:0000313" key="3">
    <source>
        <dbReference type="Proteomes" id="UP001314263"/>
    </source>
</evidence>
<keyword evidence="1" id="KW-0812">Transmembrane</keyword>
<keyword evidence="1" id="KW-0472">Membrane</keyword>
<dbReference type="EMBL" id="CAUYUE010000002">
    <property type="protein sequence ID" value="CAK0738447.1"/>
    <property type="molecule type" value="Genomic_DNA"/>
</dbReference>